<dbReference type="PANTHER" id="PTHR14379">
    <property type="entry name" value="LIMKAIN B LKAP"/>
    <property type="match status" value="1"/>
</dbReference>
<dbReference type="Pfam" id="PF19687">
    <property type="entry name" value="MARF1_LOTUS"/>
    <property type="match status" value="1"/>
</dbReference>
<feature type="region of interest" description="Disordered" evidence="3">
    <location>
        <begin position="1370"/>
        <end position="1444"/>
    </location>
</feature>
<dbReference type="Proteomes" id="UP001152759">
    <property type="component" value="Chromosome 2"/>
</dbReference>
<dbReference type="InterPro" id="IPR024768">
    <property type="entry name" value="Marf1"/>
</dbReference>
<dbReference type="CDD" id="cd10910">
    <property type="entry name" value="PIN_limkain_b1_N_like"/>
    <property type="match status" value="1"/>
</dbReference>
<evidence type="ECO:0000313" key="5">
    <source>
        <dbReference type="EMBL" id="CAH0384516.1"/>
    </source>
</evidence>
<dbReference type="CDD" id="cd08824">
    <property type="entry name" value="LOTUS"/>
    <property type="match status" value="1"/>
</dbReference>
<dbReference type="InterPro" id="IPR034189">
    <property type="entry name" value="MARF1_RRM1"/>
</dbReference>
<gene>
    <name evidence="5" type="ORF">BEMITA_LOCUS3835</name>
</gene>
<feature type="domain" description="HTH OST-type" evidence="4">
    <location>
        <begin position="1069"/>
        <end position="1143"/>
    </location>
</feature>
<name>A0A9P0EYI2_BEMTA</name>
<feature type="domain" description="HTH OST-type" evidence="4">
    <location>
        <begin position="1289"/>
        <end position="1362"/>
    </location>
</feature>
<accession>A0A9P0EYI2</accession>
<dbReference type="PANTHER" id="PTHR14379:SF3">
    <property type="entry name" value="MEIOSIS REGULATOR AND MRNA STABILITY FACTOR 1"/>
    <property type="match status" value="1"/>
</dbReference>
<feature type="region of interest" description="Disordered" evidence="3">
    <location>
        <begin position="1502"/>
        <end position="1577"/>
    </location>
</feature>
<dbReference type="Pfam" id="PF12872">
    <property type="entry name" value="OST-HTH"/>
    <property type="match status" value="5"/>
</dbReference>
<feature type="compositionally biased region" description="Polar residues" evidence="3">
    <location>
        <begin position="1385"/>
        <end position="1404"/>
    </location>
</feature>
<feature type="region of interest" description="Disordered" evidence="3">
    <location>
        <begin position="80"/>
        <end position="109"/>
    </location>
</feature>
<dbReference type="EMBL" id="OU963863">
    <property type="protein sequence ID" value="CAH0384516.1"/>
    <property type="molecule type" value="Genomic_DNA"/>
</dbReference>
<feature type="region of interest" description="Disordered" evidence="3">
    <location>
        <begin position="32"/>
        <end position="61"/>
    </location>
</feature>
<keyword evidence="1" id="KW-0677">Repeat</keyword>
<protein>
    <recommendedName>
        <fullName evidence="4">HTH OST-type domain-containing protein</fullName>
    </recommendedName>
</protein>
<feature type="compositionally biased region" description="Polar residues" evidence="3">
    <location>
        <begin position="1419"/>
        <end position="1444"/>
    </location>
</feature>
<dbReference type="PROSITE" id="PS51644">
    <property type="entry name" value="HTH_OST"/>
    <property type="match status" value="5"/>
</dbReference>
<feature type="compositionally biased region" description="Low complexity" evidence="3">
    <location>
        <begin position="81"/>
        <end position="91"/>
    </location>
</feature>
<dbReference type="GO" id="GO:0004540">
    <property type="term" value="F:RNA nuclease activity"/>
    <property type="evidence" value="ECO:0007669"/>
    <property type="project" value="InterPro"/>
</dbReference>
<feature type="domain" description="HTH OST-type" evidence="4">
    <location>
        <begin position="909"/>
        <end position="983"/>
    </location>
</feature>
<evidence type="ECO:0000256" key="3">
    <source>
        <dbReference type="SAM" id="MobiDB-lite"/>
    </source>
</evidence>
<feature type="domain" description="HTH OST-type" evidence="4">
    <location>
        <begin position="985"/>
        <end position="1060"/>
    </location>
</feature>
<dbReference type="GO" id="GO:1905762">
    <property type="term" value="F:CCR4-NOT complex binding"/>
    <property type="evidence" value="ECO:0007669"/>
    <property type="project" value="TreeGrafter"/>
</dbReference>
<dbReference type="InterPro" id="IPR012677">
    <property type="entry name" value="Nucleotide-bd_a/b_plait_sf"/>
</dbReference>
<evidence type="ECO:0000256" key="1">
    <source>
        <dbReference type="ARBA" id="ARBA00022737"/>
    </source>
</evidence>
<dbReference type="InterPro" id="IPR025605">
    <property type="entry name" value="OST-HTH/LOTUS_dom"/>
</dbReference>
<dbReference type="InterPro" id="IPR041966">
    <property type="entry name" value="LOTUS-like"/>
</dbReference>
<proteinExistence type="predicted"/>
<sequence length="1577" mass="177399">MKRNRAKGVSNSVDYHSCSELETGTYIKLTCDNRERTQSPSSTNFKFPPPPRLRIPASSSASRLPSASALCYQTVSDFETNSDTSQSDSNTEVVKRSSPIPIRGYQSDGSPVQYSIPKTLPPIGVFWDIENCQVPRGRSAVAVAQAIRDKFFSGYREAEFLVVCDVKKENAQVIQELNDAQVNLIHVSSTSKNAADEKLRQSIRRFADIHGSPAAIILISGDINFAADLCDLRHRKKIHVILLHNEVCSENLMLCATENHSFKALTETLPLRGALKNGNQPVEVLVSNLPLGQDAARIRNRLKRLSENCGGRVGLVIDHTTKIRFPSMEFALRAQKRMSQERVFGNRIIISYPELVKEGTPMKVSYNSHNYHSEQKNFKFDRYDNYSGPHRDSILGYNSNFPARSYNNELSAYSHTPAINISNQENVIHNDHDNIWSSNISDNKMSHMPRGRPILAARENTVETEIRTYANYSSSEGDNNLAWQQDSRNQFMNNTLFPMNNETHPNNHQQSITILKRPPNNSVSPSKSVQNILPMKNHQAIDHTPSYPVISINTSIPPPPIINLPRRPSPVNNGSDVNEADRFFHPIGASQQQLNNLNPHYQKSGNSRSSNPVGLHVTNLDPNMDADSLRRILTSLFRQHVQTLHVSVYLQKDGDYAASIKVPSLQDAQFAISKLHRHKVGYRRILISYARSGSPHNPSVIRSQIVALLLEVPGYRLPLFKFSELFEKRYFSSLSVSTLYKMEDVCIITDEPQGRMISLNPNHRNTPSPRFNYSGKESEWPYCQRHWRGDQKSDETGWAEMEASLLPCVKVVFSQFSANIKTLLASHNNKLPLSSLCDCYAAECGVTLEPDENGVPLEHLISCVSGVEIVQSTFKFILPCDPSKNASDDSKSDGHFDSLKCISPSLIPQLSLFSRELADLLKTFPHCRMPFSQFIPAYHHHFGRQCRVADYGYTKLIDLLEILPHVIQVLGGGSHRTLTLAHRVQIRRFTSDLLRVLKAQTHKQCTLSEFPSLFEKLLNRPFDPVDYGLCYLEDLLSQVPDYVVVMTQSETDTIIAIPKREQTPEEIERTKIFAAQAVELLSHAPQCSILFSKFIPAYHHHYGHQCRVSDYGFTKLIDLFDAIPDIVKVVDDSDGERQVTLTTEKKLNVLTDQLLNLINSRNPPSLPMSDLCASFLWQYGYALKPLAYDCQDLGTLLSKLETRIKVIESPSGPILQAVDLKHIRDLAMKVRRVLMEKPSSKMTFDDFCNAFKAYYGEEKCELETLEKELSDVVKVTKSENGTVNVQLRDLQLFARDIYRLLLNWNGRLALSNFEMAYLRMFGTAVQPAQYNHQTLLSLLQAVSHTVLIRGKGPRRILVLNKELANAGILLPSGFSPSHENKNTNERNGFSKNNNQAQSKRQNQNAKEELNNHKNDNEKFNSTLDSSLVTPENSPPFSSRITNNISGDEEIPSIQLPDLMLHPDTFKASKLISPCKSIQLTVANDSPQENRSLNRSVPYVMAPDPSELPMPSMLIPQTGETDEADLSNGSVEEEKKLANVNNSVGSSDVLSSSEDNLSNSTKRKPRVAALFNTPMELK</sequence>
<dbReference type="Gene3D" id="3.30.70.330">
    <property type="match status" value="2"/>
</dbReference>
<dbReference type="InterPro" id="IPR045602">
    <property type="entry name" value="MARF1_LOTUS"/>
</dbReference>
<feature type="compositionally biased region" description="Low complexity" evidence="3">
    <location>
        <begin position="1538"/>
        <end position="1559"/>
    </location>
</feature>
<dbReference type="InterPro" id="IPR021139">
    <property type="entry name" value="NYN"/>
</dbReference>
<evidence type="ECO:0000259" key="4">
    <source>
        <dbReference type="PROSITE" id="PS51644"/>
    </source>
</evidence>
<dbReference type="GO" id="GO:0010468">
    <property type="term" value="P:regulation of gene expression"/>
    <property type="evidence" value="ECO:0007669"/>
    <property type="project" value="InterPro"/>
</dbReference>
<dbReference type="SUPFAM" id="SSF54928">
    <property type="entry name" value="RNA-binding domain, RBD"/>
    <property type="match status" value="1"/>
</dbReference>
<dbReference type="InterPro" id="IPR035979">
    <property type="entry name" value="RBD_domain_sf"/>
</dbReference>
<dbReference type="Pfam" id="PF01936">
    <property type="entry name" value="NYN"/>
    <property type="match status" value="1"/>
</dbReference>
<reference evidence="5" key="1">
    <citation type="submission" date="2021-12" db="EMBL/GenBank/DDBJ databases">
        <authorList>
            <person name="King R."/>
        </authorList>
    </citation>
    <scope>NUCLEOTIDE SEQUENCE</scope>
</reference>
<dbReference type="Gene3D" id="3.30.420.610">
    <property type="entry name" value="LOTUS domain-like"/>
    <property type="match status" value="4"/>
</dbReference>
<dbReference type="GO" id="GO:0005777">
    <property type="term" value="C:peroxisome"/>
    <property type="evidence" value="ECO:0007669"/>
    <property type="project" value="InterPro"/>
</dbReference>
<keyword evidence="2" id="KW-0694">RNA-binding</keyword>
<dbReference type="Pfam" id="PF11608">
    <property type="entry name" value="RRM_MARF1"/>
    <property type="match status" value="1"/>
</dbReference>
<feature type="domain" description="HTH OST-type" evidence="4">
    <location>
        <begin position="1146"/>
        <end position="1220"/>
    </location>
</feature>
<evidence type="ECO:0000256" key="2">
    <source>
        <dbReference type="ARBA" id="ARBA00022884"/>
    </source>
</evidence>
<evidence type="ECO:0000313" key="6">
    <source>
        <dbReference type="Proteomes" id="UP001152759"/>
    </source>
</evidence>
<keyword evidence="6" id="KW-1185">Reference proteome</keyword>
<feature type="compositionally biased region" description="Basic and acidic residues" evidence="3">
    <location>
        <begin position="1405"/>
        <end position="1418"/>
    </location>
</feature>
<dbReference type="GO" id="GO:0003723">
    <property type="term" value="F:RNA binding"/>
    <property type="evidence" value="ECO:0007669"/>
    <property type="project" value="UniProtKB-KW"/>
</dbReference>
<organism evidence="5 6">
    <name type="scientific">Bemisia tabaci</name>
    <name type="common">Sweetpotato whitefly</name>
    <name type="synonym">Aleurodes tabaci</name>
    <dbReference type="NCBI Taxonomy" id="7038"/>
    <lineage>
        <taxon>Eukaryota</taxon>
        <taxon>Metazoa</taxon>
        <taxon>Ecdysozoa</taxon>
        <taxon>Arthropoda</taxon>
        <taxon>Hexapoda</taxon>
        <taxon>Insecta</taxon>
        <taxon>Pterygota</taxon>
        <taxon>Neoptera</taxon>
        <taxon>Paraneoptera</taxon>
        <taxon>Hemiptera</taxon>
        <taxon>Sternorrhyncha</taxon>
        <taxon>Aleyrodoidea</taxon>
        <taxon>Aleyrodidae</taxon>
        <taxon>Aleyrodinae</taxon>
        <taxon>Bemisia</taxon>
    </lineage>
</organism>